<dbReference type="GO" id="GO:0005506">
    <property type="term" value="F:iron ion binding"/>
    <property type="evidence" value="ECO:0007669"/>
    <property type="project" value="InterPro"/>
</dbReference>
<dbReference type="SUPFAM" id="SSF48264">
    <property type="entry name" value="Cytochrome P450"/>
    <property type="match status" value="1"/>
</dbReference>
<keyword evidence="2" id="KW-0349">Heme</keyword>
<keyword evidence="4" id="KW-0560">Oxidoreductase</keyword>
<evidence type="ECO:0000256" key="7">
    <source>
        <dbReference type="SAM" id="MobiDB-lite"/>
    </source>
</evidence>
<dbReference type="Gene3D" id="1.10.630.10">
    <property type="entry name" value="Cytochrome P450"/>
    <property type="match status" value="1"/>
</dbReference>
<dbReference type="FunFam" id="1.10.630.10:FF:000018">
    <property type="entry name" value="Cytochrome P450 monooxygenase"/>
    <property type="match status" value="1"/>
</dbReference>
<protein>
    <submittedName>
        <fullName evidence="8">Cytochrome P450</fullName>
    </submittedName>
</protein>
<name>A0A2T0ZWY3_9ACTN</name>
<dbReference type="RefSeq" id="WP_106349782.1">
    <property type="nucleotide sequence ID" value="NZ_PVUE01000013.1"/>
</dbReference>
<keyword evidence="5" id="KW-0408">Iron</keyword>
<comment type="similarity">
    <text evidence="1">Belongs to the cytochrome P450 family.</text>
</comment>
<dbReference type="InterPro" id="IPR002397">
    <property type="entry name" value="Cyt_P450_B"/>
</dbReference>
<reference evidence="8 9" key="1">
    <citation type="submission" date="2018-03" db="EMBL/GenBank/DDBJ databases">
        <title>Genomic Encyclopedia of Archaeal and Bacterial Type Strains, Phase II (KMG-II): from individual species to whole genera.</title>
        <authorList>
            <person name="Goeker M."/>
        </authorList>
    </citation>
    <scope>NUCLEOTIDE SEQUENCE [LARGE SCALE GENOMIC DNA]</scope>
    <source>
        <strain evidence="8 9">DSM 100065</strain>
    </source>
</reference>
<dbReference type="InterPro" id="IPR001128">
    <property type="entry name" value="Cyt_P450"/>
</dbReference>
<evidence type="ECO:0000313" key="8">
    <source>
        <dbReference type="EMBL" id="PRZ40843.1"/>
    </source>
</evidence>
<organism evidence="8 9">
    <name type="scientific">Antricoccus suffuscus</name>
    <dbReference type="NCBI Taxonomy" id="1629062"/>
    <lineage>
        <taxon>Bacteria</taxon>
        <taxon>Bacillati</taxon>
        <taxon>Actinomycetota</taxon>
        <taxon>Actinomycetes</taxon>
        <taxon>Geodermatophilales</taxon>
        <taxon>Antricoccaceae</taxon>
        <taxon>Antricoccus</taxon>
    </lineage>
</organism>
<dbReference type="GO" id="GO:0036199">
    <property type="term" value="F:cholest-4-en-3-one 26-monooxygenase activity"/>
    <property type="evidence" value="ECO:0007669"/>
    <property type="project" value="TreeGrafter"/>
</dbReference>
<evidence type="ECO:0000256" key="6">
    <source>
        <dbReference type="ARBA" id="ARBA00023033"/>
    </source>
</evidence>
<evidence type="ECO:0000256" key="2">
    <source>
        <dbReference type="ARBA" id="ARBA00022617"/>
    </source>
</evidence>
<dbReference type="GO" id="GO:0006707">
    <property type="term" value="P:cholesterol catabolic process"/>
    <property type="evidence" value="ECO:0007669"/>
    <property type="project" value="TreeGrafter"/>
</dbReference>
<proteinExistence type="inferred from homology"/>
<gene>
    <name evidence="8" type="ORF">CLV47_1138</name>
</gene>
<dbReference type="GO" id="GO:0008395">
    <property type="term" value="F:steroid hydroxylase activity"/>
    <property type="evidence" value="ECO:0007669"/>
    <property type="project" value="TreeGrafter"/>
</dbReference>
<dbReference type="GO" id="GO:0020037">
    <property type="term" value="F:heme binding"/>
    <property type="evidence" value="ECO:0007669"/>
    <property type="project" value="InterPro"/>
</dbReference>
<dbReference type="EMBL" id="PVUE01000013">
    <property type="protein sequence ID" value="PRZ40843.1"/>
    <property type="molecule type" value="Genomic_DNA"/>
</dbReference>
<keyword evidence="6" id="KW-0503">Monooxygenase</keyword>
<dbReference type="CDD" id="cd11033">
    <property type="entry name" value="CYP142-like"/>
    <property type="match status" value="1"/>
</dbReference>
<dbReference type="PRINTS" id="PR00359">
    <property type="entry name" value="BP450"/>
</dbReference>
<dbReference type="PANTHER" id="PTHR46696:SF4">
    <property type="entry name" value="BIOTIN BIOSYNTHESIS CYTOCHROME P450"/>
    <property type="match status" value="1"/>
</dbReference>
<evidence type="ECO:0000256" key="4">
    <source>
        <dbReference type="ARBA" id="ARBA00023002"/>
    </source>
</evidence>
<dbReference type="InterPro" id="IPR036396">
    <property type="entry name" value="Cyt_P450_sf"/>
</dbReference>
<keyword evidence="3" id="KW-0479">Metal-binding</keyword>
<sequence length="417" mass="46267">MTTSTRIPIDLWHSSSYRQGHPIDQYHWLLDNAPVYWHEAPEEIGGGFWAVTSHKLVKEISLDNKLFSSYAAGTMLYDMPEEHLGAVRAMMLNMDPPQHNRYRKLVGPQFLPKRAAEWQADIAQLASQIIDEVSERGECDLVRDIAGKLPSYVVAQLLGIPLEVGVRLYDLTEVMHSAMDSVTDERRAQVASDYQAFTAELHAEKTANPGNDLASSLAHAELDGQKLTSQEFQAFITLLVNAGGDTTRGLVGGGLVSLVQRPEILEQFRANVDELMPTAIDELLRFQSPVVHMRRTATEDTTIGDVSVRAGDKVGIFYAAANRDPAVFDNPDDIILDRNPNPHVAFGGGGPHFCLGSHFARIEIDTIFRQILTRLQNIELTEEPTWVPSNFTCGPQHAPIRFTPSPKAADLSHEPSR</sequence>
<keyword evidence="9" id="KW-1185">Reference proteome</keyword>
<evidence type="ECO:0000256" key="1">
    <source>
        <dbReference type="ARBA" id="ARBA00010617"/>
    </source>
</evidence>
<feature type="region of interest" description="Disordered" evidence="7">
    <location>
        <begin position="397"/>
        <end position="417"/>
    </location>
</feature>
<evidence type="ECO:0000313" key="9">
    <source>
        <dbReference type="Proteomes" id="UP000237752"/>
    </source>
</evidence>
<comment type="caution">
    <text evidence="8">The sequence shown here is derived from an EMBL/GenBank/DDBJ whole genome shotgun (WGS) entry which is preliminary data.</text>
</comment>
<dbReference type="Pfam" id="PF00067">
    <property type="entry name" value="p450"/>
    <property type="match status" value="1"/>
</dbReference>
<dbReference type="OrthoDB" id="5241086at2"/>
<dbReference type="AlphaFoldDB" id="A0A2T0ZWY3"/>
<dbReference type="PANTHER" id="PTHR46696">
    <property type="entry name" value="P450, PUTATIVE (EUROFUNG)-RELATED"/>
    <property type="match status" value="1"/>
</dbReference>
<dbReference type="Proteomes" id="UP000237752">
    <property type="component" value="Unassembled WGS sequence"/>
</dbReference>
<accession>A0A2T0ZWY3</accession>
<evidence type="ECO:0000256" key="5">
    <source>
        <dbReference type="ARBA" id="ARBA00023004"/>
    </source>
</evidence>
<evidence type="ECO:0000256" key="3">
    <source>
        <dbReference type="ARBA" id="ARBA00022723"/>
    </source>
</evidence>